<sequence length="156" mass="16695">MSVALEGMTVEAVPRISIWETVGNFVGDFVSKLAEAVSSGSDVKTDLVPKNAMEKAVDNAKPATAEPTARGTAGNLEKSARGKGTVAPADRDKQRVKTAKGKAKEREENDNKCANCGNETKAEDTESHHYPDRHADGGKESVPVCKDCHVYLHSKD</sequence>
<feature type="compositionally biased region" description="Basic and acidic residues" evidence="1">
    <location>
        <begin position="102"/>
        <end position="111"/>
    </location>
</feature>
<gene>
    <name evidence="2" type="ORF">EAH81_27530</name>
</gene>
<evidence type="ECO:0000313" key="3">
    <source>
        <dbReference type="Proteomes" id="UP000319700"/>
    </source>
</evidence>
<dbReference type="GO" id="GO:0004519">
    <property type="term" value="F:endonuclease activity"/>
    <property type="evidence" value="ECO:0007669"/>
    <property type="project" value="UniProtKB-KW"/>
</dbReference>
<name>A0A502DZF0_9FLAO</name>
<dbReference type="EMBL" id="RCZH01000035">
    <property type="protein sequence ID" value="TPG29656.1"/>
    <property type="molecule type" value="Genomic_DNA"/>
</dbReference>
<comment type="caution">
    <text evidence="2">The sequence shown here is derived from an EMBL/GenBank/DDBJ whole genome shotgun (WGS) entry which is preliminary data.</text>
</comment>
<feature type="region of interest" description="Disordered" evidence="1">
    <location>
        <begin position="55"/>
        <end position="142"/>
    </location>
</feature>
<organism evidence="2 3">
    <name type="scientific">Flavobacterium pectinovorum</name>
    <dbReference type="NCBI Taxonomy" id="29533"/>
    <lineage>
        <taxon>Bacteria</taxon>
        <taxon>Pseudomonadati</taxon>
        <taxon>Bacteroidota</taxon>
        <taxon>Flavobacteriia</taxon>
        <taxon>Flavobacteriales</taxon>
        <taxon>Flavobacteriaceae</taxon>
        <taxon>Flavobacterium</taxon>
    </lineage>
</organism>
<feature type="compositionally biased region" description="Basic and acidic residues" evidence="1">
    <location>
        <begin position="120"/>
        <end position="139"/>
    </location>
</feature>
<dbReference type="CDD" id="cd00085">
    <property type="entry name" value="HNHc"/>
    <property type="match status" value="1"/>
</dbReference>
<accession>A0A502DZF0</accession>
<dbReference type="InterPro" id="IPR003615">
    <property type="entry name" value="HNH_nuc"/>
</dbReference>
<proteinExistence type="predicted"/>
<reference evidence="2 3" key="1">
    <citation type="journal article" date="2019" name="Environ. Microbiol.">
        <title>Species interactions and distinct microbial communities in high Arctic permafrost affected cryosols are associated with the CH4 and CO2 gas fluxes.</title>
        <authorList>
            <person name="Altshuler I."/>
            <person name="Hamel J."/>
            <person name="Turney S."/>
            <person name="Magnuson E."/>
            <person name="Levesque R."/>
            <person name="Greer C."/>
            <person name="Whyte L.G."/>
        </authorList>
    </citation>
    <scope>NUCLEOTIDE SEQUENCE [LARGE SCALE GENOMIC DNA]</scope>
    <source>
        <strain evidence="2 3">42</strain>
    </source>
</reference>
<evidence type="ECO:0000313" key="2">
    <source>
        <dbReference type="EMBL" id="TPG29656.1"/>
    </source>
</evidence>
<keyword evidence="2" id="KW-0378">Hydrolase</keyword>
<protein>
    <submittedName>
        <fullName evidence="2">HNH endonuclease</fullName>
    </submittedName>
</protein>
<keyword evidence="2" id="KW-0540">Nuclease</keyword>
<dbReference type="AlphaFoldDB" id="A0A502DZF0"/>
<dbReference type="Proteomes" id="UP000319700">
    <property type="component" value="Unassembled WGS sequence"/>
</dbReference>
<keyword evidence="2" id="KW-0255">Endonuclease</keyword>
<keyword evidence="3" id="KW-1185">Reference proteome</keyword>
<evidence type="ECO:0000256" key="1">
    <source>
        <dbReference type="SAM" id="MobiDB-lite"/>
    </source>
</evidence>